<protein>
    <recommendedName>
        <fullName evidence="2">Thiamine-monophosphate kinase</fullName>
        <shortName evidence="2">TMP kinase</shortName>
        <shortName evidence="2">Thiamine-phosphate kinase</shortName>
        <ecNumber evidence="2">2.7.4.16</ecNumber>
    </recommendedName>
</protein>
<reference evidence="5" key="1">
    <citation type="submission" date="2020-04" db="EMBL/GenBank/DDBJ databases">
        <title>A desert anoxygenic phototrophic bacterium fixes CO2 using RubisCO under aerobic conditions.</title>
        <authorList>
            <person name="Tang K."/>
        </authorList>
    </citation>
    <scope>NUCLEOTIDE SEQUENCE [LARGE SCALE GENOMIC DNA]</scope>
    <source>
        <strain evidence="5">MIMtkB3</strain>
    </source>
</reference>
<sequence length="335" mass="33781">MSGPGPSAPAGLGEFGRIERYLRPLAAGFPGALGLNDDAALVDVPLGHQLVVTTDAMVAGVHFLPSDPPADIAHKLLAVNLSDLAAKGATPLAYSLVTGLPKDTPDSWLAAFAAGLGEGQARWGIHLAGGDSVSTAGPMNLTISALGLVPTGRMVRRAGARPGDLVFVSGCIGDGVLGLMLALGTLERPDSVGGGDYLLSRLRRPEPRLPLAPVLLAHASAAADVSDGLVADVGHIASASGVRVVIDSATVPVSDPALGLLAEWPGLLAEMLTGGDDYEVVFTAPADHRNAILAAAASAGVPVTAIGRVEVGEGVSVLDRAGQPLSLGKSGWQHF</sequence>
<feature type="binding site" evidence="2">
    <location>
        <position position="38"/>
    </location>
    <ligand>
        <name>Mg(2+)</name>
        <dbReference type="ChEBI" id="CHEBI:18420"/>
        <label>4</label>
    </ligand>
</feature>
<feature type="binding site" evidence="2">
    <location>
        <begin position="130"/>
        <end position="131"/>
    </location>
    <ligand>
        <name>ATP</name>
        <dbReference type="ChEBI" id="CHEBI:30616"/>
    </ligand>
</feature>
<dbReference type="GO" id="GO:0009229">
    <property type="term" value="P:thiamine diphosphate biosynthetic process"/>
    <property type="evidence" value="ECO:0007669"/>
    <property type="project" value="UniProtKB-UniRule"/>
</dbReference>
<accession>A0A858R5M2</accession>
<keyword evidence="2" id="KW-0547">Nucleotide-binding</keyword>
<dbReference type="InterPro" id="IPR016188">
    <property type="entry name" value="PurM-like_N"/>
</dbReference>
<feature type="binding site" evidence="2">
    <location>
        <position position="83"/>
    </location>
    <ligand>
        <name>Mg(2+)</name>
        <dbReference type="ChEBI" id="CHEBI:18420"/>
        <label>3</label>
    </ligand>
</feature>
<evidence type="ECO:0000259" key="3">
    <source>
        <dbReference type="Pfam" id="PF00586"/>
    </source>
</evidence>
<dbReference type="PIRSF" id="PIRSF005303">
    <property type="entry name" value="Thiam_monoph_kin"/>
    <property type="match status" value="1"/>
</dbReference>
<dbReference type="AlphaFoldDB" id="A0A858R5M2"/>
<dbReference type="HAMAP" id="MF_02128">
    <property type="entry name" value="TMP_kinase"/>
    <property type="match status" value="1"/>
</dbReference>
<keyword evidence="2" id="KW-0067">ATP-binding</keyword>
<dbReference type="Gene3D" id="3.30.1330.10">
    <property type="entry name" value="PurM-like, N-terminal domain"/>
    <property type="match status" value="1"/>
</dbReference>
<keyword evidence="1 2" id="KW-0784">Thiamine biosynthesis</keyword>
<comment type="miscellaneous">
    <text evidence="2">Reaction mechanism of ThiL seems to utilize a direct, inline transfer of the gamma-phosphate of ATP to TMP rather than a phosphorylated enzyme intermediate.</text>
</comment>
<dbReference type="InterPro" id="IPR010918">
    <property type="entry name" value="PurM-like_C_dom"/>
</dbReference>
<comment type="caution">
    <text evidence="2">Lacks conserved residue(s) required for the propagation of feature annotation.</text>
</comment>
<feature type="binding site" evidence="2">
    <location>
        <position position="227"/>
    </location>
    <ligand>
        <name>Mg(2+)</name>
        <dbReference type="ChEBI" id="CHEBI:18420"/>
        <label>5</label>
    </ligand>
</feature>
<feature type="binding site" evidence="2">
    <location>
        <position position="332"/>
    </location>
    <ligand>
        <name>substrate</name>
    </ligand>
</feature>
<feature type="binding site" evidence="2">
    <location>
        <position position="224"/>
    </location>
    <ligand>
        <name>Mg(2+)</name>
        <dbReference type="ChEBI" id="CHEBI:18420"/>
        <label>3</label>
    </ligand>
</feature>
<gene>
    <name evidence="2 5" type="primary">thiL</name>
    <name evidence="5" type="ORF">HHL28_05785</name>
</gene>
<dbReference type="GO" id="GO:0000287">
    <property type="term" value="F:magnesium ion binding"/>
    <property type="evidence" value="ECO:0007669"/>
    <property type="project" value="UniProtKB-UniRule"/>
</dbReference>
<dbReference type="Gene3D" id="3.90.650.10">
    <property type="entry name" value="PurM-like C-terminal domain"/>
    <property type="match status" value="1"/>
</dbReference>
<dbReference type="GO" id="GO:0009228">
    <property type="term" value="P:thiamine biosynthetic process"/>
    <property type="evidence" value="ECO:0007669"/>
    <property type="project" value="UniProtKB-KW"/>
</dbReference>
<keyword evidence="6" id="KW-1185">Reference proteome</keyword>
<comment type="pathway">
    <text evidence="2">Cofactor biosynthesis; thiamine diphosphate biosynthesis; thiamine diphosphate from thiamine phosphate: step 1/1.</text>
</comment>
<dbReference type="CDD" id="cd02194">
    <property type="entry name" value="ThiL"/>
    <property type="match status" value="1"/>
</dbReference>
<name>A0A858R5M2_9PROT</name>
<feature type="domain" description="PurM-like N-terminal" evidence="3">
    <location>
        <begin position="37"/>
        <end position="149"/>
    </location>
</feature>
<feature type="binding site" evidence="2">
    <location>
        <position position="53"/>
    </location>
    <ligand>
        <name>Mg(2+)</name>
        <dbReference type="ChEBI" id="CHEBI:18420"/>
        <label>4</label>
    </ligand>
</feature>
<feature type="domain" description="PurM-like C-terminal" evidence="4">
    <location>
        <begin position="161"/>
        <end position="317"/>
    </location>
</feature>
<dbReference type="GO" id="GO:0005524">
    <property type="term" value="F:ATP binding"/>
    <property type="evidence" value="ECO:0007669"/>
    <property type="project" value="UniProtKB-UniRule"/>
</dbReference>
<dbReference type="UniPathway" id="UPA00060">
    <property type="reaction ID" value="UER00142"/>
</dbReference>
<dbReference type="InterPro" id="IPR006283">
    <property type="entry name" value="ThiL-like"/>
</dbReference>
<dbReference type="Pfam" id="PF00586">
    <property type="entry name" value="AIRS"/>
    <property type="match status" value="1"/>
</dbReference>
<dbReference type="NCBIfam" id="TIGR01379">
    <property type="entry name" value="thiL"/>
    <property type="match status" value="1"/>
</dbReference>
<feature type="binding site" evidence="2">
    <location>
        <position position="38"/>
    </location>
    <ligand>
        <name>Mg(2+)</name>
        <dbReference type="ChEBI" id="CHEBI:18420"/>
        <label>3</label>
    </ligand>
</feature>
<dbReference type="SUPFAM" id="SSF55326">
    <property type="entry name" value="PurM N-terminal domain-like"/>
    <property type="match status" value="1"/>
</dbReference>
<proteinExistence type="inferred from homology"/>
<dbReference type="PANTHER" id="PTHR30270">
    <property type="entry name" value="THIAMINE-MONOPHOSPHATE KINASE"/>
    <property type="match status" value="1"/>
</dbReference>
<evidence type="ECO:0000259" key="4">
    <source>
        <dbReference type="Pfam" id="PF02769"/>
    </source>
</evidence>
<feature type="binding site" evidence="2">
    <location>
        <position position="55"/>
    </location>
    <ligand>
        <name>Mg(2+)</name>
        <dbReference type="ChEBI" id="CHEBI:18420"/>
        <label>1</label>
    </ligand>
</feature>
<dbReference type="InterPro" id="IPR036676">
    <property type="entry name" value="PurM-like_C_sf"/>
</dbReference>
<dbReference type="EMBL" id="CP051775">
    <property type="protein sequence ID" value="QJE72674.1"/>
    <property type="molecule type" value="Genomic_DNA"/>
</dbReference>
<evidence type="ECO:0000256" key="2">
    <source>
        <dbReference type="HAMAP-Rule" id="MF_02128"/>
    </source>
</evidence>
<feature type="binding site" evidence="2">
    <location>
        <position position="55"/>
    </location>
    <ligand>
        <name>Mg(2+)</name>
        <dbReference type="ChEBI" id="CHEBI:18420"/>
        <label>2</label>
    </ligand>
</feature>
<feature type="binding site" evidence="2">
    <location>
        <position position="226"/>
    </location>
    <ligand>
        <name>ATP</name>
        <dbReference type="ChEBI" id="CHEBI:30616"/>
    </ligand>
</feature>
<evidence type="ECO:0000256" key="1">
    <source>
        <dbReference type="ARBA" id="ARBA00022977"/>
    </source>
</evidence>
<feature type="binding site" evidence="2">
    <location>
        <position position="83"/>
    </location>
    <ligand>
        <name>Mg(2+)</name>
        <dbReference type="ChEBI" id="CHEBI:18420"/>
        <label>2</label>
    </ligand>
</feature>
<feature type="binding site" evidence="2">
    <location>
        <position position="62"/>
    </location>
    <ligand>
        <name>substrate</name>
    </ligand>
</feature>
<keyword evidence="2 5" id="KW-0808">Transferase</keyword>
<dbReference type="EC" id="2.7.4.16" evidence="2"/>
<evidence type="ECO:0000313" key="5">
    <source>
        <dbReference type="EMBL" id="QJE72674.1"/>
    </source>
</evidence>
<comment type="similarity">
    <text evidence="2">Belongs to the thiamine-monophosphate kinase family.</text>
</comment>
<keyword evidence="2" id="KW-0460">Magnesium</keyword>
<keyword evidence="2" id="KW-0479">Metal-binding</keyword>
<feature type="binding site" evidence="2">
    <location>
        <position position="157"/>
    </location>
    <ligand>
        <name>ATP</name>
        <dbReference type="ChEBI" id="CHEBI:30616"/>
    </ligand>
</feature>
<dbReference type="InterPro" id="IPR036921">
    <property type="entry name" value="PurM-like_N_sf"/>
</dbReference>
<dbReference type="Proteomes" id="UP000501891">
    <property type="component" value="Chromosome"/>
</dbReference>
<comment type="function">
    <text evidence="2">Catalyzes the ATP-dependent phosphorylation of thiamine-monophosphate (TMP) to form thiamine-pyrophosphate (TPP), the active form of vitamin B1.</text>
</comment>
<dbReference type="KEGG" id="acru:HHL28_05785"/>
<dbReference type="Pfam" id="PF02769">
    <property type="entry name" value="AIRS_C"/>
    <property type="match status" value="1"/>
</dbReference>
<dbReference type="SUPFAM" id="SSF56042">
    <property type="entry name" value="PurM C-terminal domain-like"/>
    <property type="match status" value="1"/>
</dbReference>
<comment type="catalytic activity">
    <reaction evidence="2">
        <text>thiamine phosphate + ATP = thiamine diphosphate + ADP</text>
        <dbReference type="Rhea" id="RHEA:15913"/>
        <dbReference type="ChEBI" id="CHEBI:30616"/>
        <dbReference type="ChEBI" id="CHEBI:37575"/>
        <dbReference type="ChEBI" id="CHEBI:58937"/>
        <dbReference type="ChEBI" id="CHEBI:456216"/>
        <dbReference type="EC" id="2.7.4.16"/>
    </reaction>
</comment>
<feature type="binding site" evidence="2">
    <location>
        <position position="131"/>
    </location>
    <ligand>
        <name>Mg(2+)</name>
        <dbReference type="ChEBI" id="CHEBI:18420"/>
        <label>1</label>
    </ligand>
</feature>
<keyword evidence="2 5" id="KW-0418">Kinase</keyword>
<feature type="binding site" evidence="2">
    <location>
        <position position="54"/>
    </location>
    <ligand>
        <name>Mg(2+)</name>
        <dbReference type="ChEBI" id="CHEBI:18420"/>
        <label>1</label>
    </ligand>
</feature>
<organism evidence="5 6">
    <name type="scientific">Aerophototrophica crusticola</name>
    <dbReference type="NCBI Taxonomy" id="1709002"/>
    <lineage>
        <taxon>Bacteria</taxon>
        <taxon>Pseudomonadati</taxon>
        <taxon>Pseudomonadota</taxon>
        <taxon>Alphaproteobacteria</taxon>
        <taxon>Rhodospirillales</taxon>
        <taxon>Rhodospirillaceae</taxon>
        <taxon>Aerophototrophica</taxon>
    </lineage>
</organism>
<feature type="binding site" evidence="2">
    <location>
        <position position="83"/>
    </location>
    <ligand>
        <name>Mg(2+)</name>
        <dbReference type="ChEBI" id="CHEBI:18420"/>
        <label>4</label>
    </ligand>
</feature>
<dbReference type="GO" id="GO:0009030">
    <property type="term" value="F:thiamine-phosphate kinase activity"/>
    <property type="evidence" value="ECO:0007669"/>
    <property type="project" value="UniProtKB-UniRule"/>
</dbReference>
<evidence type="ECO:0000313" key="6">
    <source>
        <dbReference type="Proteomes" id="UP000501891"/>
    </source>
</evidence>
<feature type="binding site" evidence="2">
    <location>
        <position position="276"/>
    </location>
    <ligand>
        <name>substrate</name>
    </ligand>
</feature>
<dbReference type="PANTHER" id="PTHR30270:SF0">
    <property type="entry name" value="THIAMINE-MONOPHOSPHATE KINASE"/>
    <property type="match status" value="1"/>
</dbReference>